<dbReference type="FunFam" id="1.25.40.10:FF:001181">
    <property type="entry name" value="PPR containing plant-like protein"/>
    <property type="match status" value="1"/>
</dbReference>
<dbReference type="Pfam" id="PF20431">
    <property type="entry name" value="E_motif"/>
    <property type="match status" value="2"/>
</dbReference>
<sequence length="1256" mass="140500">MITPASGGIMPTIDQCASFVSKCITTKDLKLGMALHSLIIKTALHFNPFLVNSLINMYSKCNSIERAQKAFDDLPMKNTRSWNTIISMYSQFGLFENAYSILDRMPEPNLVSYNSLISGLTLGSCGCLGALKVLRQVHAVAIAAGLELNRIIYNALIDAYGKCGEADTSYSIFRRMPERDVVSWTSMVVAYAHTCRLDDACRVFDEMPIRNTVSWTALISGFARSRCGNQALDIFEKMLEESIQPSAHTFVCVLSACADLALVERGKQIHGHIIRKRSSSDLNSLFILNALVDMYCKCGDMKSAKTLFELIPGKNIVSWNSIITGFAQNGLGEESLVAFKKMIEENVSPNHVTFIGLLSACNHKGLVSEALQILESMEKGYGIIPKSDHYAILIDLLGRKNKLAEAVELIEKYPNASDHAGSWGAILGSCRVHMNLDLARRAAEALFELEPENAARYVMLSNIYAAAGRSFDAHRVRRLMEERGLTKESACSWIEVRSARHEFVAKDKFHDQREEIYDVLNKLVDHMKDVGYLPHPDNSFVCRYEDIGVSLQRSLGGLSRTLFLHAHELPQEDNGMARHGLLKQLGDLSLFDSAPFAKLLDSCVRTKSASDTCRIHARIIKTQFSSEIFIQNRLIDAYGKCGCLDGARKVYNKMHERNIFSGNSIISALTKSGFLDEAVGIFNLMSEHDQCSWNSLVAGFARHDHFEEALKCLVEMQREDFMLNQYSFGSALSACAGSRDLIMGAQIHALISKSRCSLDVHMGSALIDMYSKCGSIACAQRVFDWMNFYKDDGFGFEPDEVTLASVVSACASMSAIKEGLQIHARVMKCDKFRDDLILGNALVDMYAKCSRINEARRVFDRMPIRNVVSETSMVSGYAKAASVKTARLMFTKMMERNVVSWNALISGYTQVGENEEALGLFLLLKRESVWPTHFTFGNLLNACANLAELQLGRQAHTHVLKHGFRFQSGEESDIFVGNSLIDMYMKCGSVGDGCRVFENMVERDCVSWNCMIVGYAQNGYGDEALGLFRKMLVSGEHPDHVTMIGVLCACSHAGLVEEGRHFFLSMTEEYCLVPLKDHYTCMVDMLGRAGCLEEAKNLIETMPMQPDDVVWGSLLAACKVHRNITLGKYVAEKLLEIEPMNSGPYVLLSNMYAELGRWRDVFRVRKQMRQQGVIKQPGCSWIEIQGCVHVFMVKDKRHPKRNKIYFILKTLITQMKRAGYTPDAFDHEAYDEQSDSEYKSSYYTVDTPPQYSAAAG</sequence>
<dbReference type="PANTHER" id="PTHR47926:SF433">
    <property type="entry name" value="PENTATRICOPEPTIDE REPEAT-CONTAINING PROTEIN"/>
    <property type="match status" value="1"/>
</dbReference>
<comment type="caution">
    <text evidence="4">The sequence shown here is derived from an EMBL/GenBank/DDBJ whole genome shotgun (WGS) entry which is preliminary data.</text>
</comment>
<evidence type="ECO:0000313" key="5">
    <source>
        <dbReference type="Proteomes" id="UP000796880"/>
    </source>
</evidence>
<dbReference type="EMBL" id="VOIH02000009">
    <property type="protein sequence ID" value="KAF3438385.1"/>
    <property type="molecule type" value="Genomic_DNA"/>
</dbReference>
<dbReference type="InterPro" id="IPR011990">
    <property type="entry name" value="TPR-like_helical_dom_sf"/>
</dbReference>
<dbReference type="Pfam" id="PF13041">
    <property type="entry name" value="PPR_2"/>
    <property type="match status" value="5"/>
</dbReference>
<evidence type="ECO:0000256" key="2">
    <source>
        <dbReference type="PROSITE-ProRule" id="PRU00708"/>
    </source>
</evidence>
<feature type="repeat" description="PPR" evidence="2">
    <location>
        <begin position="627"/>
        <end position="661"/>
    </location>
</feature>
<feature type="repeat" description="PPR" evidence="2">
    <location>
        <begin position="1141"/>
        <end position="1175"/>
    </location>
</feature>
<protein>
    <recommendedName>
        <fullName evidence="6">Pentatricopeptide repeat-containing protein</fullName>
    </recommendedName>
</protein>
<gene>
    <name evidence="4" type="ORF">FNV43_RR21147</name>
</gene>
<feature type="compositionally biased region" description="Polar residues" evidence="3">
    <location>
        <begin position="1239"/>
        <end position="1250"/>
    </location>
</feature>
<dbReference type="InterPro" id="IPR046960">
    <property type="entry name" value="PPR_At4g14850-like_plant"/>
</dbReference>
<feature type="repeat" description="PPR" evidence="2">
    <location>
        <begin position="149"/>
        <end position="183"/>
    </location>
</feature>
<dbReference type="FunFam" id="1.25.40.10:FF:000853">
    <property type="entry name" value="Pentatricopeptide repeat-containing protein At2g13600"/>
    <property type="match status" value="1"/>
</dbReference>
<evidence type="ECO:0000256" key="1">
    <source>
        <dbReference type="ARBA" id="ARBA00022737"/>
    </source>
</evidence>
<dbReference type="GO" id="GO:0009451">
    <property type="term" value="P:RNA modification"/>
    <property type="evidence" value="ECO:0007669"/>
    <property type="project" value="InterPro"/>
</dbReference>
<dbReference type="GO" id="GO:0003723">
    <property type="term" value="F:RNA binding"/>
    <property type="evidence" value="ECO:0007669"/>
    <property type="project" value="InterPro"/>
</dbReference>
<evidence type="ECO:0000256" key="3">
    <source>
        <dbReference type="SAM" id="MobiDB-lite"/>
    </source>
</evidence>
<name>A0A8K0GXK3_9ROSA</name>
<feature type="region of interest" description="Disordered" evidence="3">
    <location>
        <begin position="1231"/>
        <end position="1256"/>
    </location>
</feature>
<proteinExistence type="predicted"/>
<feature type="repeat" description="PPR" evidence="2">
    <location>
        <begin position="835"/>
        <end position="869"/>
    </location>
</feature>
<keyword evidence="1" id="KW-0677">Repeat</keyword>
<dbReference type="FunFam" id="1.25.40.10:FF:000348">
    <property type="entry name" value="Pentatricopeptide repeat-containing protein chloroplastic"/>
    <property type="match status" value="1"/>
</dbReference>
<dbReference type="PANTHER" id="PTHR47926">
    <property type="entry name" value="PENTATRICOPEPTIDE REPEAT-CONTAINING PROTEIN"/>
    <property type="match status" value="1"/>
</dbReference>
<organism evidence="4 5">
    <name type="scientific">Rhamnella rubrinervis</name>
    <dbReference type="NCBI Taxonomy" id="2594499"/>
    <lineage>
        <taxon>Eukaryota</taxon>
        <taxon>Viridiplantae</taxon>
        <taxon>Streptophyta</taxon>
        <taxon>Embryophyta</taxon>
        <taxon>Tracheophyta</taxon>
        <taxon>Spermatophyta</taxon>
        <taxon>Magnoliopsida</taxon>
        <taxon>eudicotyledons</taxon>
        <taxon>Gunneridae</taxon>
        <taxon>Pentapetalae</taxon>
        <taxon>rosids</taxon>
        <taxon>fabids</taxon>
        <taxon>Rosales</taxon>
        <taxon>Rhamnaceae</taxon>
        <taxon>rhamnoid group</taxon>
        <taxon>Rhamneae</taxon>
        <taxon>Rhamnella</taxon>
    </lineage>
</organism>
<dbReference type="OrthoDB" id="1886324at2759"/>
<dbReference type="FunFam" id="1.25.40.10:FF:000031">
    <property type="entry name" value="Pentatricopeptide repeat-containing protein mitochondrial"/>
    <property type="match status" value="1"/>
</dbReference>
<dbReference type="InterPro" id="IPR046848">
    <property type="entry name" value="E_motif"/>
</dbReference>
<feature type="repeat" description="PPR" evidence="2">
    <location>
        <begin position="211"/>
        <end position="245"/>
    </location>
</feature>
<accession>A0A8K0GXK3</accession>
<dbReference type="PROSITE" id="PS51375">
    <property type="entry name" value="PPR"/>
    <property type="match status" value="10"/>
</dbReference>
<feature type="repeat" description="PPR" evidence="2">
    <location>
        <begin position="689"/>
        <end position="723"/>
    </location>
</feature>
<dbReference type="FunFam" id="1.25.40.10:FF:000442">
    <property type="entry name" value="Pentatricopeptide repeat-containing protein At3g49710"/>
    <property type="match status" value="1"/>
</dbReference>
<feature type="repeat" description="PPR" evidence="2">
    <location>
        <begin position="897"/>
        <end position="931"/>
    </location>
</feature>
<keyword evidence="5" id="KW-1185">Reference proteome</keyword>
<dbReference type="Proteomes" id="UP000796880">
    <property type="component" value="Unassembled WGS sequence"/>
</dbReference>
<feature type="repeat" description="PPR" evidence="2">
    <location>
        <begin position="1004"/>
        <end position="1038"/>
    </location>
</feature>
<evidence type="ECO:0000313" key="4">
    <source>
        <dbReference type="EMBL" id="KAF3438385.1"/>
    </source>
</evidence>
<dbReference type="Gene3D" id="1.25.40.10">
    <property type="entry name" value="Tetratricopeptide repeat domain"/>
    <property type="match status" value="7"/>
</dbReference>
<dbReference type="AlphaFoldDB" id="A0A8K0GXK3"/>
<feature type="repeat" description="PPR" evidence="2">
    <location>
        <begin position="78"/>
        <end position="112"/>
    </location>
</feature>
<dbReference type="InterPro" id="IPR002885">
    <property type="entry name" value="PPR_rpt"/>
</dbReference>
<dbReference type="SUPFAM" id="SSF48452">
    <property type="entry name" value="TPR-like"/>
    <property type="match status" value="1"/>
</dbReference>
<feature type="repeat" description="PPR" evidence="2">
    <location>
        <begin position="315"/>
        <end position="349"/>
    </location>
</feature>
<reference evidence="4" key="1">
    <citation type="submission" date="2020-03" db="EMBL/GenBank/DDBJ databases">
        <title>A high-quality chromosome-level genome assembly of a woody plant with both climbing and erect habits, Rhamnella rubrinervis.</title>
        <authorList>
            <person name="Lu Z."/>
            <person name="Yang Y."/>
            <person name="Zhu X."/>
            <person name="Sun Y."/>
        </authorList>
    </citation>
    <scope>NUCLEOTIDE SEQUENCE</scope>
    <source>
        <strain evidence="4">BYM</strain>
        <tissue evidence="4">Leaf</tissue>
    </source>
</reference>
<dbReference type="NCBIfam" id="TIGR00756">
    <property type="entry name" value="PPR"/>
    <property type="match status" value="8"/>
</dbReference>
<dbReference type="FunFam" id="1.25.40.10:FF:000090">
    <property type="entry name" value="Pentatricopeptide repeat-containing protein, chloroplastic"/>
    <property type="match status" value="1"/>
</dbReference>
<evidence type="ECO:0008006" key="6">
    <source>
        <dbReference type="Google" id="ProtNLM"/>
    </source>
</evidence>
<dbReference type="Pfam" id="PF01535">
    <property type="entry name" value="PPR"/>
    <property type="match status" value="8"/>
</dbReference>